<dbReference type="PANTHER" id="PTHR43394:SF1">
    <property type="entry name" value="ATP-BINDING CASSETTE SUB-FAMILY B MEMBER 10, MITOCHONDRIAL"/>
    <property type="match status" value="1"/>
</dbReference>
<dbReference type="STRING" id="1403537.Q428_14160"/>
<evidence type="ECO:0000259" key="1">
    <source>
        <dbReference type="Pfam" id="PF00005"/>
    </source>
</evidence>
<comment type="caution">
    <text evidence="2">The sequence shown here is derived from an EMBL/GenBank/DDBJ whole genome shotgun (WGS) entry which is preliminary data.</text>
</comment>
<dbReference type="AlphaFoldDB" id="A0A017RTP8"/>
<dbReference type="InterPro" id="IPR039421">
    <property type="entry name" value="Type_1_exporter"/>
</dbReference>
<evidence type="ECO:0000313" key="3">
    <source>
        <dbReference type="Proteomes" id="UP000019681"/>
    </source>
</evidence>
<feature type="domain" description="ABC transporter" evidence="1">
    <location>
        <begin position="3"/>
        <end position="46"/>
    </location>
</feature>
<organism evidence="2 3">
    <name type="scientific">Fervidicella metallireducens AeB</name>
    <dbReference type="NCBI Taxonomy" id="1403537"/>
    <lineage>
        <taxon>Bacteria</taxon>
        <taxon>Bacillati</taxon>
        <taxon>Bacillota</taxon>
        <taxon>Clostridia</taxon>
        <taxon>Eubacteriales</taxon>
        <taxon>Clostridiaceae</taxon>
        <taxon>Fervidicella</taxon>
    </lineage>
</organism>
<keyword evidence="3" id="KW-1185">Reference proteome</keyword>
<name>A0A017RTP8_9CLOT</name>
<dbReference type="InterPro" id="IPR003439">
    <property type="entry name" value="ABC_transporter-like_ATP-bd"/>
</dbReference>
<dbReference type="EMBL" id="AZQP01000075">
    <property type="protein sequence ID" value="EYE87280.1"/>
    <property type="molecule type" value="Genomic_DNA"/>
</dbReference>
<proteinExistence type="predicted"/>
<dbReference type="Gene3D" id="3.40.50.300">
    <property type="entry name" value="P-loop containing nucleotide triphosphate hydrolases"/>
    <property type="match status" value="1"/>
</dbReference>
<sequence length="128" mass="14568">MQLENSYDTEVGEGGNRLSTGQKQLISIARAILSNPKIFVLDEATSSVDTESEIIIQNAINKLLKGRTSFIIAHRLSTIRSVDRILVIHKGKIIEEGNHFSLLKKKGYYYKLYTNQFLEEEENRLLAQ</sequence>
<dbReference type="InterPro" id="IPR027417">
    <property type="entry name" value="P-loop_NTPase"/>
</dbReference>
<dbReference type="PANTHER" id="PTHR43394">
    <property type="entry name" value="ATP-DEPENDENT PERMEASE MDL1, MITOCHONDRIAL"/>
    <property type="match status" value="1"/>
</dbReference>
<dbReference type="GO" id="GO:0090374">
    <property type="term" value="P:oligopeptide export from mitochondrion"/>
    <property type="evidence" value="ECO:0007669"/>
    <property type="project" value="TreeGrafter"/>
</dbReference>
<dbReference type="GO" id="GO:0016887">
    <property type="term" value="F:ATP hydrolysis activity"/>
    <property type="evidence" value="ECO:0007669"/>
    <property type="project" value="InterPro"/>
</dbReference>
<protein>
    <recommendedName>
        <fullName evidence="1">ABC transporter domain-containing protein</fullName>
    </recommendedName>
</protein>
<accession>A0A017RTP8</accession>
<gene>
    <name evidence="2" type="ORF">Q428_14160</name>
</gene>
<evidence type="ECO:0000313" key="2">
    <source>
        <dbReference type="EMBL" id="EYE87280.1"/>
    </source>
</evidence>
<reference evidence="2 3" key="1">
    <citation type="journal article" date="2014" name="Genome Announc.">
        <title>Draft Genome Sequence of Fervidicella metallireducens Strain AeBT, an Iron-Reducing Thermoanaerobe from the Great Artesian Basin.</title>
        <authorList>
            <person name="Patel B.K."/>
        </authorList>
    </citation>
    <scope>NUCLEOTIDE SEQUENCE [LARGE SCALE GENOMIC DNA]</scope>
    <source>
        <strain evidence="2 3">AeB</strain>
    </source>
</reference>
<dbReference type="GO" id="GO:0005524">
    <property type="term" value="F:ATP binding"/>
    <property type="evidence" value="ECO:0007669"/>
    <property type="project" value="InterPro"/>
</dbReference>
<dbReference type="Pfam" id="PF00005">
    <property type="entry name" value="ABC_tran"/>
    <property type="match status" value="1"/>
</dbReference>
<dbReference type="Proteomes" id="UP000019681">
    <property type="component" value="Unassembled WGS sequence"/>
</dbReference>
<dbReference type="SUPFAM" id="SSF52540">
    <property type="entry name" value="P-loop containing nucleoside triphosphate hydrolases"/>
    <property type="match status" value="1"/>
</dbReference>
<dbReference type="GO" id="GO:0015421">
    <property type="term" value="F:ABC-type oligopeptide transporter activity"/>
    <property type="evidence" value="ECO:0007669"/>
    <property type="project" value="TreeGrafter"/>
</dbReference>